<evidence type="ECO:0008006" key="4">
    <source>
        <dbReference type="Google" id="ProtNLM"/>
    </source>
</evidence>
<evidence type="ECO:0000256" key="1">
    <source>
        <dbReference type="SAM" id="SignalP"/>
    </source>
</evidence>
<accession>A0A2S5KGS2</accession>
<proteinExistence type="predicted"/>
<evidence type="ECO:0000313" key="2">
    <source>
        <dbReference type="EMBL" id="PPC74004.1"/>
    </source>
</evidence>
<protein>
    <recommendedName>
        <fullName evidence="4">DUF4198 domain-containing protein</fullName>
    </recommendedName>
</protein>
<sequence>MKKYKLSLILTALCTSSSIFATELPIKDQIVIFGDLSQQHMAGVAQKTKVVDARPAVVGEEIITRIKGEGVETKSKPAEEGDWVVRNRCPETGNEEYLVKKAKFGARYHGPESEADAEGYSAFSPVGKEVNYIILPESLGSFQFKAPWGEMMIAKPGDALVQSPSDSADTYRVAAQSFSCTYNIITPANTTK</sequence>
<feature type="signal peptide" evidence="1">
    <location>
        <begin position="1"/>
        <end position="21"/>
    </location>
</feature>
<dbReference type="EMBL" id="PRLP01000169">
    <property type="protein sequence ID" value="PPC74004.1"/>
    <property type="molecule type" value="Genomic_DNA"/>
</dbReference>
<evidence type="ECO:0000313" key="3">
    <source>
        <dbReference type="Proteomes" id="UP000238196"/>
    </source>
</evidence>
<organism evidence="2 3">
    <name type="scientific">Proteobacteria bacterium 228</name>
    <dbReference type="NCBI Taxonomy" id="2083153"/>
    <lineage>
        <taxon>Bacteria</taxon>
        <taxon>Pseudomonadati</taxon>
        <taxon>Pseudomonadota</taxon>
    </lineage>
</organism>
<keyword evidence="1" id="KW-0732">Signal</keyword>
<comment type="caution">
    <text evidence="2">The sequence shown here is derived from an EMBL/GenBank/DDBJ whole genome shotgun (WGS) entry which is preliminary data.</text>
</comment>
<gene>
    <name evidence="2" type="ORF">C4K68_28210</name>
</gene>
<dbReference type="OrthoDB" id="823609at2"/>
<name>A0A2S5KGS2_9PROT</name>
<feature type="chain" id="PRO_5015391976" description="DUF4198 domain-containing protein" evidence="1">
    <location>
        <begin position="22"/>
        <end position="192"/>
    </location>
</feature>
<dbReference type="Proteomes" id="UP000238196">
    <property type="component" value="Unassembled WGS sequence"/>
</dbReference>
<dbReference type="AlphaFoldDB" id="A0A2S5KGS2"/>
<reference evidence="2 3" key="1">
    <citation type="submission" date="2018-02" db="EMBL/GenBank/DDBJ databases">
        <title>novel marine gammaproteobacteria from coastal saline agro ecosystem.</title>
        <authorList>
            <person name="Krishnan R."/>
            <person name="Ramesh Kumar N."/>
        </authorList>
    </citation>
    <scope>NUCLEOTIDE SEQUENCE [LARGE SCALE GENOMIC DNA]</scope>
    <source>
        <strain evidence="2 3">228</strain>
    </source>
</reference>